<dbReference type="SUPFAM" id="SSF53756">
    <property type="entry name" value="UDP-Glycosyltransferase/glycogen phosphorylase"/>
    <property type="match status" value="1"/>
</dbReference>
<dbReference type="PANTHER" id="PTHR12526">
    <property type="entry name" value="GLYCOSYLTRANSFERASE"/>
    <property type="match status" value="1"/>
</dbReference>
<protein>
    <submittedName>
        <fullName evidence="2">Glycosyltransferase family 4 protein</fullName>
    </submittedName>
</protein>
<dbReference type="RefSeq" id="WP_262399768.1">
    <property type="nucleotide sequence ID" value="NZ_JACRTB010000009.1"/>
</dbReference>
<dbReference type="Pfam" id="PF13579">
    <property type="entry name" value="Glyco_trans_4_4"/>
    <property type="match status" value="1"/>
</dbReference>
<proteinExistence type="predicted"/>
<dbReference type="CDD" id="cd03794">
    <property type="entry name" value="GT4_WbuB-like"/>
    <property type="match status" value="1"/>
</dbReference>
<name>A0ABR7NIJ7_9FIRM</name>
<dbReference type="EMBL" id="JACRTB010000009">
    <property type="protein sequence ID" value="MBC8576231.1"/>
    <property type="molecule type" value="Genomic_DNA"/>
</dbReference>
<dbReference type="Proteomes" id="UP000658131">
    <property type="component" value="Unassembled WGS sequence"/>
</dbReference>
<accession>A0ABR7NIJ7</accession>
<evidence type="ECO:0000259" key="1">
    <source>
        <dbReference type="Pfam" id="PF13579"/>
    </source>
</evidence>
<organism evidence="2 3">
    <name type="scientific">Yanshouia hominis</name>
    <dbReference type="NCBI Taxonomy" id="2763673"/>
    <lineage>
        <taxon>Bacteria</taxon>
        <taxon>Bacillati</taxon>
        <taxon>Bacillota</taxon>
        <taxon>Clostridia</taxon>
        <taxon>Eubacteriales</taxon>
        <taxon>Oscillospiraceae</taxon>
        <taxon>Yanshouia</taxon>
    </lineage>
</organism>
<keyword evidence="3" id="KW-1185">Reference proteome</keyword>
<dbReference type="Gene3D" id="3.40.50.2000">
    <property type="entry name" value="Glycogen Phosphorylase B"/>
    <property type="match status" value="2"/>
</dbReference>
<sequence length="407" mass="44919">MRILLISQYAGSMEMGMEYRPFCLAREWLRSGDRTLIVAGSFSHLRRMNPTGERGGFLREEGVLFRMLPTPAYCGNGVGRARNVGRFLWELSRRCGVLARDFSPDAVICASTHPFDFAAGRQIARQSGAALVFELHDIWPLSLMELHGFSGRHPLMRLIDRAESRAFEQSDGVVSLLPGLPRYLEERGIVPKRLSCIPNGATFPAGRRSADGETLRRFKALKKEYGSLVVYAGGFARANAVGRLAELARQLPRTAFAAMGEGVEKAAVAAAAPENLRLFDPVKPGALLPLLQEADLLWIATENLPLYRYGVSMNKLFDYMGAGRPVVFETPCLENPISICGCGITVPPSDKIETRRAVETLLQLSPAERGVMGERGRRAVAGRYGYPALAKRYRGFLEELVDAKREG</sequence>
<evidence type="ECO:0000313" key="2">
    <source>
        <dbReference type="EMBL" id="MBC8576231.1"/>
    </source>
</evidence>
<comment type="caution">
    <text evidence="2">The sequence shown here is derived from an EMBL/GenBank/DDBJ whole genome shotgun (WGS) entry which is preliminary data.</text>
</comment>
<gene>
    <name evidence="2" type="ORF">H8717_07415</name>
</gene>
<reference evidence="2 3" key="1">
    <citation type="submission" date="2020-08" db="EMBL/GenBank/DDBJ databases">
        <title>Genome public.</title>
        <authorList>
            <person name="Liu C."/>
            <person name="Sun Q."/>
        </authorList>
    </citation>
    <scope>NUCLEOTIDE SEQUENCE [LARGE SCALE GENOMIC DNA]</scope>
    <source>
        <strain evidence="2 3">BX1</strain>
    </source>
</reference>
<evidence type="ECO:0000313" key="3">
    <source>
        <dbReference type="Proteomes" id="UP000658131"/>
    </source>
</evidence>
<dbReference type="PANTHER" id="PTHR12526:SF622">
    <property type="entry name" value="GLYCOSYLTRANSFERASE (GROUP I)"/>
    <property type="match status" value="1"/>
</dbReference>
<feature type="domain" description="Glycosyltransferase subfamily 4-like N-terminal" evidence="1">
    <location>
        <begin position="24"/>
        <end position="200"/>
    </location>
</feature>
<dbReference type="InterPro" id="IPR028098">
    <property type="entry name" value="Glyco_trans_4-like_N"/>
</dbReference>